<dbReference type="Pfam" id="PF00646">
    <property type="entry name" value="F-box"/>
    <property type="match status" value="1"/>
</dbReference>
<dbReference type="Proteomes" id="UP000289738">
    <property type="component" value="Unassembled WGS sequence"/>
</dbReference>
<organism evidence="2 3">
    <name type="scientific">Arachis hypogaea</name>
    <name type="common">Peanut</name>
    <dbReference type="NCBI Taxonomy" id="3818"/>
    <lineage>
        <taxon>Eukaryota</taxon>
        <taxon>Viridiplantae</taxon>
        <taxon>Streptophyta</taxon>
        <taxon>Embryophyta</taxon>
        <taxon>Tracheophyta</taxon>
        <taxon>Spermatophyta</taxon>
        <taxon>Magnoliopsida</taxon>
        <taxon>eudicotyledons</taxon>
        <taxon>Gunneridae</taxon>
        <taxon>Pentapetalae</taxon>
        <taxon>rosids</taxon>
        <taxon>fabids</taxon>
        <taxon>Fabales</taxon>
        <taxon>Fabaceae</taxon>
        <taxon>Papilionoideae</taxon>
        <taxon>50 kb inversion clade</taxon>
        <taxon>dalbergioids sensu lato</taxon>
        <taxon>Dalbergieae</taxon>
        <taxon>Pterocarpus clade</taxon>
        <taxon>Arachis</taxon>
    </lineage>
</organism>
<dbReference type="InterPro" id="IPR036047">
    <property type="entry name" value="F-box-like_dom_sf"/>
</dbReference>
<gene>
    <name evidence="2" type="ORF">Ahy_Scaffold8g108494</name>
</gene>
<sequence length="145" mass="16675">MEKRHEIMDDNTTSSLVLLRVPAKQLARLRCVSKLWYSFISDPQFAEMHFHHSPASTNAYVFIEKVTVVYFVDLDALFRDNNDALQRLCSLTSMGKFSYAMESTDWIQQRNILAPYCFSLRGLFQGYLGGNNCESVLAPFQVSPY</sequence>
<dbReference type="PANTHER" id="PTHR31672:SF13">
    <property type="entry name" value="F-BOX PROTEIN CPR30-LIKE"/>
    <property type="match status" value="1"/>
</dbReference>
<keyword evidence="3" id="KW-1185">Reference proteome</keyword>
<protein>
    <recommendedName>
        <fullName evidence="1">F-box domain-containing protein</fullName>
    </recommendedName>
</protein>
<proteinExistence type="predicted"/>
<name>A0A444WNM7_ARAHY</name>
<dbReference type="PANTHER" id="PTHR31672">
    <property type="entry name" value="BNACNNG10540D PROTEIN"/>
    <property type="match status" value="1"/>
</dbReference>
<dbReference type="SUPFAM" id="SSF81383">
    <property type="entry name" value="F-box domain"/>
    <property type="match status" value="1"/>
</dbReference>
<evidence type="ECO:0000259" key="1">
    <source>
        <dbReference type="Pfam" id="PF00646"/>
    </source>
</evidence>
<evidence type="ECO:0000313" key="2">
    <source>
        <dbReference type="EMBL" id="RYQ79020.1"/>
    </source>
</evidence>
<comment type="caution">
    <text evidence="2">The sequence shown here is derived from an EMBL/GenBank/DDBJ whole genome shotgun (WGS) entry which is preliminary data.</text>
</comment>
<dbReference type="EMBL" id="SDMP01000028">
    <property type="protein sequence ID" value="RYQ79020.1"/>
    <property type="molecule type" value="Genomic_DNA"/>
</dbReference>
<dbReference type="InterPro" id="IPR001810">
    <property type="entry name" value="F-box_dom"/>
</dbReference>
<feature type="domain" description="F-box" evidence="1">
    <location>
        <begin position="16"/>
        <end position="45"/>
    </location>
</feature>
<dbReference type="InterPro" id="IPR050796">
    <property type="entry name" value="SCF_F-box_component"/>
</dbReference>
<evidence type="ECO:0000313" key="3">
    <source>
        <dbReference type="Proteomes" id="UP000289738"/>
    </source>
</evidence>
<dbReference type="AlphaFoldDB" id="A0A444WNM7"/>
<reference evidence="2 3" key="1">
    <citation type="submission" date="2019-01" db="EMBL/GenBank/DDBJ databases">
        <title>Sequencing of cultivated peanut Arachis hypogaea provides insights into genome evolution and oil improvement.</title>
        <authorList>
            <person name="Chen X."/>
        </authorList>
    </citation>
    <scope>NUCLEOTIDE SEQUENCE [LARGE SCALE GENOMIC DNA]</scope>
    <source>
        <strain evidence="3">cv. Fuhuasheng</strain>
        <tissue evidence="2">Leaves</tissue>
    </source>
</reference>
<accession>A0A444WNM7</accession>